<evidence type="ECO:0000256" key="6">
    <source>
        <dbReference type="ARBA" id="ARBA00023180"/>
    </source>
</evidence>
<feature type="transmembrane region" description="Helical" evidence="8">
    <location>
        <begin position="6"/>
        <end position="26"/>
    </location>
</feature>
<dbReference type="Proteomes" id="UP000659654">
    <property type="component" value="Unassembled WGS sequence"/>
</dbReference>
<keyword evidence="8" id="KW-0472">Membrane</keyword>
<keyword evidence="4" id="KW-0732">Signal</keyword>
<evidence type="ECO:0000313" key="11">
    <source>
        <dbReference type="Proteomes" id="UP000095284"/>
    </source>
</evidence>
<dbReference type="Gene3D" id="3.40.50.1820">
    <property type="entry name" value="alpha/beta hydrolase"/>
    <property type="match status" value="1"/>
</dbReference>
<keyword evidence="5 7" id="KW-0378">Hydrolase</keyword>
<evidence type="ECO:0000256" key="2">
    <source>
        <dbReference type="ARBA" id="ARBA00022645"/>
    </source>
</evidence>
<dbReference type="InterPro" id="IPR018202">
    <property type="entry name" value="Ser_caboxypep_ser_AS"/>
</dbReference>
<keyword evidence="3 7" id="KW-0645">Protease</keyword>
<evidence type="ECO:0000256" key="8">
    <source>
        <dbReference type="SAM" id="Phobius"/>
    </source>
</evidence>
<evidence type="ECO:0000256" key="5">
    <source>
        <dbReference type="ARBA" id="ARBA00022801"/>
    </source>
</evidence>
<dbReference type="PANTHER" id="PTHR11802">
    <property type="entry name" value="SERINE PROTEASE FAMILY S10 SERINE CARBOXYPEPTIDASE"/>
    <property type="match status" value="1"/>
</dbReference>
<dbReference type="PROSITE" id="PS00131">
    <property type="entry name" value="CARBOXYPEPT_SER_SER"/>
    <property type="match status" value="1"/>
</dbReference>
<evidence type="ECO:0000313" key="13">
    <source>
        <dbReference type="WBParaSite" id="BXY_0207000.1"/>
    </source>
</evidence>
<dbReference type="Proteomes" id="UP000095284">
    <property type="component" value="Unplaced"/>
</dbReference>
<evidence type="ECO:0000256" key="3">
    <source>
        <dbReference type="ARBA" id="ARBA00022670"/>
    </source>
</evidence>
<keyword evidence="6" id="KW-0325">Glycoprotein</keyword>
<keyword evidence="12" id="KW-1185">Reference proteome</keyword>
<evidence type="ECO:0000313" key="10">
    <source>
        <dbReference type="EMBL" id="CAG9125348.1"/>
    </source>
</evidence>
<evidence type="ECO:0000313" key="12">
    <source>
        <dbReference type="Proteomes" id="UP000659654"/>
    </source>
</evidence>
<reference evidence="10" key="2">
    <citation type="submission" date="2020-08" db="EMBL/GenBank/DDBJ databases">
        <authorList>
            <person name="Kikuchi T."/>
        </authorList>
    </citation>
    <scope>NUCLEOTIDE SEQUENCE</scope>
    <source>
        <strain evidence="9">Ka4C1</strain>
    </source>
</reference>
<dbReference type="SMR" id="A0A1I7RMY4"/>
<dbReference type="EC" id="3.4.16.-" evidence="7"/>
<dbReference type="SUPFAM" id="SSF53474">
    <property type="entry name" value="alpha/beta-Hydrolases"/>
    <property type="match status" value="1"/>
</dbReference>
<dbReference type="eggNOG" id="KOG1282">
    <property type="taxonomic scope" value="Eukaryota"/>
</dbReference>
<dbReference type="AlphaFoldDB" id="A0A1I7RMY4"/>
<dbReference type="Proteomes" id="UP000582659">
    <property type="component" value="Unassembled WGS sequence"/>
</dbReference>
<dbReference type="GO" id="GO:0006508">
    <property type="term" value="P:proteolysis"/>
    <property type="evidence" value="ECO:0007669"/>
    <property type="project" value="UniProtKB-KW"/>
</dbReference>
<proteinExistence type="inferred from homology"/>
<dbReference type="PRINTS" id="PR00724">
    <property type="entry name" value="CRBOXYPTASEC"/>
</dbReference>
<protein>
    <recommendedName>
        <fullName evidence="7">Carboxypeptidase</fullName>
        <ecNumber evidence="7">3.4.16.-</ecNumber>
    </recommendedName>
</protein>
<organism evidence="11 13">
    <name type="scientific">Bursaphelenchus xylophilus</name>
    <name type="common">Pinewood nematode worm</name>
    <name type="synonym">Aphelenchoides xylophilus</name>
    <dbReference type="NCBI Taxonomy" id="6326"/>
    <lineage>
        <taxon>Eukaryota</taxon>
        <taxon>Metazoa</taxon>
        <taxon>Ecdysozoa</taxon>
        <taxon>Nematoda</taxon>
        <taxon>Chromadorea</taxon>
        <taxon>Rhabditida</taxon>
        <taxon>Tylenchina</taxon>
        <taxon>Tylenchomorpha</taxon>
        <taxon>Aphelenchoidea</taxon>
        <taxon>Aphelenchoididae</taxon>
        <taxon>Bursaphelenchus</taxon>
    </lineage>
</organism>
<evidence type="ECO:0000256" key="4">
    <source>
        <dbReference type="ARBA" id="ARBA00022729"/>
    </source>
</evidence>
<evidence type="ECO:0000256" key="7">
    <source>
        <dbReference type="RuleBase" id="RU361156"/>
    </source>
</evidence>
<name>A0A1I7RMY4_BURXY</name>
<evidence type="ECO:0000256" key="1">
    <source>
        <dbReference type="ARBA" id="ARBA00009431"/>
    </source>
</evidence>
<dbReference type="EMBL" id="CAJFDI010000005">
    <property type="protein sequence ID" value="CAD5232639.1"/>
    <property type="molecule type" value="Genomic_DNA"/>
</dbReference>
<gene>
    <name evidence="9" type="ORF">BXYJ_LOCUS12730</name>
</gene>
<dbReference type="PANTHER" id="PTHR11802:SF3">
    <property type="entry name" value="RETINOID-INDUCIBLE SERINE CARBOXYPEPTIDASE"/>
    <property type="match status" value="1"/>
</dbReference>
<dbReference type="InterPro" id="IPR029058">
    <property type="entry name" value="AB_hydrolase_fold"/>
</dbReference>
<dbReference type="WBParaSite" id="BXY_0207000.1">
    <property type="protein sequence ID" value="BXY_0207000.1"/>
    <property type="gene ID" value="BXY_0207000"/>
</dbReference>
<keyword evidence="2 7" id="KW-0121">Carboxypeptidase</keyword>
<dbReference type="EMBL" id="CAJFCV020000005">
    <property type="protein sequence ID" value="CAG9125348.1"/>
    <property type="molecule type" value="Genomic_DNA"/>
</dbReference>
<accession>A0A1I7RMY4</accession>
<sequence length="444" mass="51158">MKFFTILIVTAPLLAGLMILIIYCLICDLSAAGVRYYHEIKKLPYLDHQLNFKHYAGYLNVSKTRKLSYWLLESQNNKDKDPLLLWVNGGPGSSSFFGLLMEHGPFRFDEGSDASIKLTKNEYAWNTFANVLYLETPAGVGFSVNDNLDGYELNDNTTAVDNLAFLKSFIKEYPEYRGRDFYLTGESYAGCFLPTLASDIVDHKEGLEVNFKGVILANPVTKFYWMYKFSDLVFVGHGADSVERLIQFNKDCKGGLENYCGLEEKVFTANDTIKNKERFAEQYNSSVQGRINLYDLYRRSVGNVALTRYLNMPIVQKALHFDQKVWRDMNYRIYGRYKMCVDMEPYVRKLLNKGIKFLYFYGESDIVCDHITGDLFTRKIGKNPRSTVWYVDQTFAGTKTVYDGNLIYTTIAGCGHMSPMWKPKQVKRAVFSFINDIKDWSQDQ</sequence>
<dbReference type="Pfam" id="PF00450">
    <property type="entry name" value="Peptidase_S10"/>
    <property type="match status" value="1"/>
</dbReference>
<keyword evidence="8" id="KW-0812">Transmembrane</keyword>
<comment type="similarity">
    <text evidence="1 7">Belongs to the peptidase S10 family.</text>
</comment>
<dbReference type="OrthoDB" id="443318at2759"/>
<keyword evidence="8" id="KW-1133">Transmembrane helix</keyword>
<evidence type="ECO:0000313" key="9">
    <source>
        <dbReference type="EMBL" id="CAD5232639.1"/>
    </source>
</evidence>
<dbReference type="InterPro" id="IPR001563">
    <property type="entry name" value="Peptidase_S10"/>
</dbReference>
<reference evidence="13" key="1">
    <citation type="submission" date="2016-11" db="UniProtKB">
        <authorList>
            <consortium name="WormBaseParasite"/>
        </authorList>
    </citation>
    <scope>IDENTIFICATION</scope>
</reference>
<dbReference type="GO" id="GO:0004185">
    <property type="term" value="F:serine-type carboxypeptidase activity"/>
    <property type="evidence" value="ECO:0007669"/>
    <property type="project" value="UniProtKB-UniRule"/>
</dbReference>